<protein>
    <recommendedName>
        <fullName evidence="5">FMN-binding protein</fullName>
    </recommendedName>
</protein>
<feature type="signal peptide" evidence="2">
    <location>
        <begin position="1"/>
        <end position="23"/>
    </location>
</feature>
<evidence type="ECO:0008006" key="5">
    <source>
        <dbReference type="Google" id="ProtNLM"/>
    </source>
</evidence>
<evidence type="ECO:0000313" key="3">
    <source>
        <dbReference type="EMBL" id="RZS53507.1"/>
    </source>
</evidence>
<evidence type="ECO:0000256" key="2">
    <source>
        <dbReference type="SAM" id="SignalP"/>
    </source>
</evidence>
<accession>A0A4Q7LIE4</accession>
<dbReference type="EMBL" id="SGWW01000006">
    <property type="protein sequence ID" value="RZS53507.1"/>
    <property type="molecule type" value="Genomic_DNA"/>
</dbReference>
<feature type="chain" id="PRO_5039408105" description="FMN-binding protein" evidence="2">
    <location>
        <begin position="24"/>
        <end position="157"/>
    </location>
</feature>
<reference evidence="3 4" key="1">
    <citation type="journal article" date="2015" name="Stand. Genomic Sci.">
        <title>Genomic Encyclopedia of Bacterial and Archaeal Type Strains, Phase III: the genomes of soil and plant-associated and newly described type strains.</title>
        <authorList>
            <person name="Whitman W.B."/>
            <person name="Woyke T."/>
            <person name="Klenk H.P."/>
            <person name="Zhou Y."/>
            <person name="Lilburn T.G."/>
            <person name="Beck B.J."/>
            <person name="De Vos P."/>
            <person name="Vandamme P."/>
            <person name="Eisen J.A."/>
            <person name="Garrity G."/>
            <person name="Hugenholtz P."/>
            <person name="Kyrpides N.C."/>
        </authorList>
    </citation>
    <scope>NUCLEOTIDE SEQUENCE [LARGE SCALE GENOMIC DNA]</scope>
    <source>
        <strain evidence="3 4">CV2</strain>
    </source>
</reference>
<sequence>MTRLTRPAAVPLYAAAASLTLLGALTACSPGSMTAPGDVDAGGGSGSESTNPPVEAGGDYADGTYSASGTYISPNGTETVDVEVTIEGNTITAVTVDPNPTNPTTSRYQTMFAGGIEAEVVGKAVDEVEVTRVAGSSLTGGGFTDALNAIKADALAG</sequence>
<keyword evidence="2" id="KW-0732">Signal</keyword>
<organism evidence="3 4">
    <name type="scientific">Microcella putealis</name>
    <dbReference type="NCBI Taxonomy" id="337005"/>
    <lineage>
        <taxon>Bacteria</taxon>
        <taxon>Bacillati</taxon>
        <taxon>Actinomycetota</taxon>
        <taxon>Actinomycetes</taxon>
        <taxon>Micrococcales</taxon>
        <taxon>Microbacteriaceae</taxon>
        <taxon>Microcella</taxon>
    </lineage>
</organism>
<proteinExistence type="predicted"/>
<comment type="caution">
    <text evidence="3">The sequence shown here is derived from an EMBL/GenBank/DDBJ whole genome shotgun (WGS) entry which is preliminary data.</text>
</comment>
<dbReference type="PROSITE" id="PS51257">
    <property type="entry name" value="PROKAR_LIPOPROTEIN"/>
    <property type="match status" value="1"/>
</dbReference>
<keyword evidence="4" id="KW-1185">Reference proteome</keyword>
<evidence type="ECO:0000313" key="4">
    <source>
        <dbReference type="Proteomes" id="UP000293519"/>
    </source>
</evidence>
<dbReference type="AlphaFoldDB" id="A0A4Q7LIE4"/>
<dbReference type="OrthoDB" id="4232596at2"/>
<dbReference type="Proteomes" id="UP000293519">
    <property type="component" value="Unassembled WGS sequence"/>
</dbReference>
<gene>
    <name evidence="3" type="ORF">EV141_2457</name>
</gene>
<name>A0A4Q7LIE4_9MICO</name>
<dbReference type="RefSeq" id="WP_130486230.1">
    <property type="nucleotide sequence ID" value="NZ_SGWW01000006.1"/>
</dbReference>
<evidence type="ECO:0000256" key="1">
    <source>
        <dbReference type="SAM" id="MobiDB-lite"/>
    </source>
</evidence>
<feature type="region of interest" description="Disordered" evidence="1">
    <location>
        <begin position="36"/>
        <end position="61"/>
    </location>
</feature>